<evidence type="ECO:0000313" key="1">
    <source>
        <dbReference type="EMBL" id="GBP48949.1"/>
    </source>
</evidence>
<comment type="caution">
    <text evidence="1">The sequence shown here is derived from an EMBL/GenBank/DDBJ whole genome shotgun (WGS) entry which is preliminary data.</text>
</comment>
<proteinExistence type="predicted"/>
<reference evidence="1 2" key="1">
    <citation type="journal article" date="2019" name="Commun. Biol.">
        <title>The bagworm genome reveals a unique fibroin gene that provides high tensile strength.</title>
        <authorList>
            <person name="Kono N."/>
            <person name="Nakamura H."/>
            <person name="Ohtoshi R."/>
            <person name="Tomita M."/>
            <person name="Numata K."/>
            <person name="Arakawa K."/>
        </authorList>
    </citation>
    <scope>NUCLEOTIDE SEQUENCE [LARGE SCALE GENOMIC DNA]</scope>
</reference>
<keyword evidence="2" id="KW-1185">Reference proteome</keyword>
<gene>
    <name evidence="1" type="ORF">EVAR_32284_1</name>
</gene>
<protein>
    <submittedName>
        <fullName evidence="1">Uncharacterized protein</fullName>
    </submittedName>
</protein>
<organism evidence="1 2">
    <name type="scientific">Eumeta variegata</name>
    <name type="common">Bagworm moth</name>
    <name type="synonym">Eumeta japonica</name>
    <dbReference type="NCBI Taxonomy" id="151549"/>
    <lineage>
        <taxon>Eukaryota</taxon>
        <taxon>Metazoa</taxon>
        <taxon>Ecdysozoa</taxon>
        <taxon>Arthropoda</taxon>
        <taxon>Hexapoda</taxon>
        <taxon>Insecta</taxon>
        <taxon>Pterygota</taxon>
        <taxon>Neoptera</taxon>
        <taxon>Endopterygota</taxon>
        <taxon>Lepidoptera</taxon>
        <taxon>Glossata</taxon>
        <taxon>Ditrysia</taxon>
        <taxon>Tineoidea</taxon>
        <taxon>Psychidae</taxon>
        <taxon>Oiketicinae</taxon>
        <taxon>Eumeta</taxon>
    </lineage>
</organism>
<sequence>MWNSIRDPLLGCEELTLTNGIANRQRDCNWDGQQNLLWNRRRNSFDVRAGEAASGKPLLEDPVSHKHGRICKGYPEGLGAYLQQQDYNSLQTVQRRKDQRGRCTRAQHRAEKREISGASIIRGIEYGKEMGVLSGIGIIIESESGMRKEIGVKAGIRYKAENEKSRYDERTYVIFQRAAKQGKENNNYINKFETFKSRADKHVSHHRVDISDGEGVSKWKRECGDWRENKWGEGMRYQPPEYSLTRRNAIAKTVTSRLCTAEIDVRHCMSFCYRGNTCARARVFRDTERPGAEPSPLVRAGGRECEGAAQNGRYGVKGAMKPTRRRGV</sequence>
<dbReference type="EMBL" id="BGZK01000534">
    <property type="protein sequence ID" value="GBP48949.1"/>
    <property type="molecule type" value="Genomic_DNA"/>
</dbReference>
<evidence type="ECO:0000313" key="2">
    <source>
        <dbReference type="Proteomes" id="UP000299102"/>
    </source>
</evidence>
<dbReference type="AlphaFoldDB" id="A0A4C1WEW4"/>
<accession>A0A4C1WEW4</accession>
<name>A0A4C1WEW4_EUMVA</name>
<dbReference type="Proteomes" id="UP000299102">
    <property type="component" value="Unassembled WGS sequence"/>
</dbReference>